<reference evidence="2" key="2">
    <citation type="submission" date="2020-02" db="EMBL/GenBank/DDBJ databases">
        <title>Identification and distribution of gene clusters putatively required for synthesis of sphingolipid metabolism inhibitors in phylogenetically diverse species of the filamentous fungus Fusarium.</title>
        <authorList>
            <person name="Kim H.-S."/>
            <person name="Busman M."/>
            <person name="Brown D.W."/>
            <person name="Divon H."/>
            <person name="Uhlig S."/>
            <person name="Proctor R.H."/>
        </authorList>
    </citation>
    <scope>NUCLEOTIDE SEQUENCE</scope>
    <source>
        <strain evidence="2">NRRL 25174</strain>
    </source>
</reference>
<feature type="region of interest" description="Disordered" evidence="1">
    <location>
        <begin position="389"/>
        <end position="408"/>
    </location>
</feature>
<dbReference type="PANTHER" id="PTHR42037">
    <property type="match status" value="1"/>
</dbReference>
<sequence>MGVGKPRLDQYERVRSRLFENLALFIFSKEVMNARRNFWKNLCFLCDFRKGGDTTTATALESQQNDAVFWIAANATPGDEAIACLADTLDKLSKEPKETEEEQNKLRESMTKKCIDFADPRLKKECKLLSRAAIYCEEYLTEDATAIQGDEEKSLLKLPQFFASETDIPSLGQIAYDARHDPQMAILTSLSRKLSVAPPKTAKNFRKVRNFIRHFAERVHIPRLLIQDSLMLGSPLSSCTMKRLKAPIPAIVPPADGLRNLNSILKRILRPGDPRLQDMQNYLARLDGPLKLEEAAIFIYEEDHQARIHAEIQILKKFHRQKRMLSSELSKAVKKQIETQQQPNPRQPDFLMNITENMQSVSLGGIKAEDALESGDEWSDGPTSYEVFSLSSSHDASPAHVYSNYTSE</sequence>
<dbReference type="EMBL" id="PVQB02000029">
    <property type="protein sequence ID" value="KAF4345230.1"/>
    <property type="molecule type" value="Genomic_DNA"/>
</dbReference>
<evidence type="ECO:0000313" key="2">
    <source>
        <dbReference type="EMBL" id="KAF4345230.1"/>
    </source>
</evidence>
<dbReference type="AlphaFoldDB" id="A0A9P5AUK8"/>
<comment type="caution">
    <text evidence="2">The sequence shown here is derived from an EMBL/GenBank/DDBJ whole genome shotgun (WGS) entry which is preliminary data.</text>
</comment>
<keyword evidence="3" id="KW-1185">Reference proteome</keyword>
<protein>
    <submittedName>
        <fullName evidence="2">Uncharacterized protein</fullName>
    </submittedName>
</protein>
<organism evidence="2 3">
    <name type="scientific">Fusarium beomiforme</name>
    <dbReference type="NCBI Taxonomy" id="44412"/>
    <lineage>
        <taxon>Eukaryota</taxon>
        <taxon>Fungi</taxon>
        <taxon>Dikarya</taxon>
        <taxon>Ascomycota</taxon>
        <taxon>Pezizomycotina</taxon>
        <taxon>Sordariomycetes</taxon>
        <taxon>Hypocreomycetidae</taxon>
        <taxon>Hypocreales</taxon>
        <taxon>Nectriaceae</taxon>
        <taxon>Fusarium</taxon>
        <taxon>Fusarium burgessii species complex</taxon>
    </lineage>
</organism>
<reference evidence="2" key="1">
    <citation type="journal article" date="2017" name="Mycologia">
        <title>Fusarium algeriense, sp. nov., a novel toxigenic crown rot pathogen of durum wheat from Algeria is nested in the Fusarium burgessii species complex.</title>
        <authorList>
            <person name="Laraba I."/>
            <person name="Keddad A."/>
            <person name="Boureghda H."/>
            <person name="Abdallah N."/>
            <person name="Vaughan M.M."/>
            <person name="Proctor R.H."/>
            <person name="Busman M."/>
            <person name="O'Donnell K."/>
        </authorList>
    </citation>
    <scope>NUCLEOTIDE SEQUENCE</scope>
    <source>
        <strain evidence="2">NRRL 25174</strain>
    </source>
</reference>
<name>A0A9P5AUK8_9HYPO</name>
<accession>A0A9P5AUK8</accession>
<evidence type="ECO:0000256" key="1">
    <source>
        <dbReference type="SAM" id="MobiDB-lite"/>
    </source>
</evidence>
<proteinExistence type="predicted"/>
<evidence type="ECO:0000313" key="3">
    <source>
        <dbReference type="Proteomes" id="UP000730481"/>
    </source>
</evidence>
<dbReference type="Proteomes" id="UP000730481">
    <property type="component" value="Unassembled WGS sequence"/>
</dbReference>
<dbReference type="OrthoDB" id="3251507at2759"/>
<dbReference type="PANTHER" id="PTHR42037:SF1">
    <property type="match status" value="1"/>
</dbReference>
<gene>
    <name evidence="2" type="ORF">FBEOM_732</name>
</gene>